<dbReference type="Proteomes" id="UP000275846">
    <property type="component" value="Unassembled WGS sequence"/>
</dbReference>
<evidence type="ECO:0000313" key="2">
    <source>
        <dbReference type="EMBL" id="VDL91973.1"/>
    </source>
</evidence>
<gene>
    <name evidence="2" type="ORF">SSLN_LOCUS5588</name>
</gene>
<evidence type="ECO:0000313" key="4">
    <source>
        <dbReference type="WBParaSite" id="SSLN_0000576701-mRNA-1"/>
    </source>
</evidence>
<sequence>MVKRLMKILGIAKPPLTSVSTLQIDSASPLTHQKAELSQLAEQLQFNNNNTLHPKVVNAPVAASNWYATLTCGSSKLGSSKRPQPGQPSRPADPRSNRPERRTALVAWELARYKVDIADFSETRFSEQGQLE</sequence>
<accession>A0A183SMZ0</accession>
<protein>
    <submittedName>
        <fullName evidence="4">Reverse transcriptase</fullName>
    </submittedName>
</protein>
<feature type="compositionally biased region" description="Basic and acidic residues" evidence="1">
    <location>
        <begin position="92"/>
        <end position="103"/>
    </location>
</feature>
<proteinExistence type="predicted"/>
<evidence type="ECO:0000256" key="1">
    <source>
        <dbReference type="SAM" id="MobiDB-lite"/>
    </source>
</evidence>
<organism evidence="4">
    <name type="scientific">Schistocephalus solidus</name>
    <name type="common">Tapeworm</name>
    <dbReference type="NCBI Taxonomy" id="70667"/>
    <lineage>
        <taxon>Eukaryota</taxon>
        <taxon>Metazoa</taxon>
        <taxon>Spiralia</taxon>
        <taxon>Lophotrochozoa</taxon>
        <taxon>Platyhelminthes</taxon>
        <taxon>Cestoda</taxon>
        <taxon>Eucestoda</taxon>
        <taxon>Diphyllobothriidea</taxon>
        <taxon>Diphyllobothriidae</taxon>
        <taxon>Schistocephalus</taxon>
    </lineage>
</organism>
<dbReference type="EMBL" id="UYSU01033316">
    <property type="protein sequence ID" value="VDL91973.1"/>
    <property type="molecule type" value="Genomic_DNA"/>
</dbReference>
<reference evidence="2 3" key="2">
    <citation type="submission" date="2018-11" db="EMBL/GenBank/DDBJ databases">
        <authorList>
            <consortium name="Pathogen Informatics"/>
        </authorList>
    </citation>
    <scope>NUCLEOTIDE SEQUENCE [LARGE SCALE GENOMIC DNA]</scope>
    <source>
        <strain evidence="2 3">NST_G2</strain>
    </source>
</reference>
<name>A0A183SMZ0_SCHSO</name>
<feature type="region of interest" description="Disordered" evidence="1">
    <location>
        <begin position="74"/>
        <end position="103"/>
    </location>
</feature>
<reference evidence="4" key="1">
    <citation type="submission" date="2016-06" db="UniProtKB">
        <authorList>
            <consortium name="WormBaseParasite"/>
        </authorList>
    </citation>
    <scope>IDENTIFICATION</scope>
</reference>
<dbReference type="AlphaFoldDB" id="A0A183SMZ0"/>
<keyword evidence="3" id="KW-1185">Reference proteome</keyword>
<dbReference type="WBParaSite" id="SSLN_0000576701-mRNA-1">
    <property type="protein sequence ID" value="SSLN_0000576701-mRNA-1"/>
    <property type="gene ID" value="SSLN_0000576701"/>
</dbReference>
<evidence type="ECO:0000313" key="3">
    <source>
        <dbReference type="Proteomes" id="UP000275846"/>
    </source>
</evidence>